<dbReference type="InterPro" id="IPR003386">
    <property type="entry name" value="LACT/PDAT_acylTrfase"/>
</dbReference>
<dbReference type="PANTHER" id="PTHR11440">
    <property type="entry name" value="LECITHIN-CHOLESTEROL ACYLTRANSFERASE-RELATED"/>
    <property type="match status" value="1"/>
</dbReference>
<dbReference type="EMBL" id="HACM01000003">
    <property type="protein sequence ID" value="CRZ00445.1"/>
    <property type="molecule type" value="Transcribed_RNA"/>
</dbReference>
<feature type="non-terminal residue" evidence="1">
    <location>
        <position position="1"/>
    </location>
</feature>
<dbReference type="AlphaFoldDB" id="A0A0H5QES5"/>
<dbReference type="GO" id="GO:0006629">
    <property type="term" value="P:lipid metabolic process"/>
    <property type="evidence" value="ECO:0007669"/>
    <property type="project" value="InterPro"/>
</dbReference>
<sequence length="209" mass="23156">QKRNLNIEESLTLLSDIAPGLMSRVDQATSFGFAQSNDFPNRHDPKYWSNPLESQLPMSSSMKIYCLYGVGKPTERAYSFQRHNGGSCSRIPFQIDSGSKNNGLMLCDGDGTVPLISLGFMCIRGWKSDRFNPGRAPVITREYPHKPLDLFVSGGDLRGGPSSGDHVDVLGNHDLIDDILLIVSNSKRLPENRIISDIEKFSERIDVGV</sequence>
<accession>A0A0H5QES5</accession>
<dbReference type="Pfam" id="PF02450">
    <property type="entry name" value="LCAT"/>
    <property type="match status" value="1"/>
</dbReference>
<proteinExistence type="predicted"/>
<name>A0A0H5QES5_9EUKA</name>
<organism evidence="1">
    <name type="scientific">Spongospora subterranea</name>
    <dbReference type="NCBI Taxonomy" id="70186"/>
    <lineage>
        <taxon>Eukaryota</taxon>
        <taxon>Sar</taxon>
        <taxon>Rhizaria</taxon>
        <taxon>Endomyxa</taxon>
        <taxon>Phytomyxea</taxon>
        <taxon>Plasmodiophorida</taxon>
        <taxon>Plasmodiophoridae</taxon>
        <taxon>Spongospora</taxon>
    </lineage>
</organism>
<evidence type="ECO:0000313" key="1">
    <source>
        <dbReference type="EMBL" id="CRZ00445.1"/>
    </source>
</evidence>
<protein>
    <submittedName>
        <fullName evidence="1">Uncharacterized protein</fullName>
    </submittedName>
</protein>
<reference evidence="1" key="1">
    <citation type="submission" date="2015-04" db="EMBL/GenBank/DDBJ databases">
        <title>The genome sequence of the plant pathogenic Rhizarian Plasmodiophora brassicae reveals insights in its biotrophic life cycle and the origin of chitin synthesis.</title>
        <authorList>
            <person name="Schwelm A."/>
            <person name="Fogelqvist J."/>
            <person name="Knaust A."/>
            <person name="Julke S."/>
            <person name="Lilja T."/>
            <person name="Dhandapani V."/>
            <person name="Bonilla-Rosso G."/>
            <person name="Karlsson M."/>
            <person name="Shevchenko A."/>
            <person name="Choi S.R."/>
            <person name="Kim H.G."/>
            <person name="Park J.Y."/>
            <person name="Lim Y.P."/>
            <person name="Ludwig-Muller J."/>
            <person name="Dixelius C."/>
        </authorList>
    </citation>
    <scope>NUCLEOTIDE SEQUENCE</scope>
    <source>
        <tissue evidence="1">Potato root galls</tissue>
    </source>
</reference>
<dbReference type="GO" id="GO:0008374">
    <property type="term" value="F:O-acyltransferase activity"/>
    <property type="evidence" value="ECO:0007669"/>
    <property type="project" value="InterPro"/>
</dbReference>